<name>A0AAW1T6W4_9CHLO</name>
<dbReference type="Proteomes" id="UP001485043">
    <property type="component" value="Unassembled WGS sequence"/>
</dbReference>
<keyword evidence="1" id="KW-0175">Coiled coil</keyword>
<protein>
    <submittedName>
        <fullName evidence="3">Uncharacterized protein</fullName>
    </submittedName>
</protein>
<reference evidence="3 4" key="1">
    <citation type="journal article" date="2024" name="Nat. Commun.">
        <title>Phylogenomics reveals the evolutionary origins of lichenization in chlorophyte algae.</title>
        <authorList>
            <person name="Puginier C."/>
            <person name="Libourel C."/>
            <person name="Otte J."/>
            <person name="Skaloud P."/>
            <person name="Haon M."/>
            <person name="Grisel S."/>
            <person name="Petersen M."/>
            <person name="Berrin J.G."/>
            <person name="Delaux P.M."/>
            <person name="Dal Grande F."/>
            <person name="Keller J."/>
        </authorList>
    </citation>
    <scope>NUCLEOTIDE SEQUENCE [LARGE SCALE GENOMIC DNA]</scope>
    <source>
        <strain evidence="3 4">SAG 2523</strain>
    </source>
</reference>
<evidence type="ECO:0000313" key="4">
    <source>
        <dbReference type="Proteomes" id="UP001485043"/>
    </source>
</evidence>
<evidence type="ECO:0000256" key="1">
    <source>
        <dbReference type="SAM" id="Coils"/>
    </source>
</evidence>
<feature type="compositionally biased region" description="Low complexity" evidence="2">
    <location>
        <begin position="259"/>
        <end position="271"/>
    </location>
</feature>
<evidence type="ECO:0000256" key="2">
    <source>
        <dbReference type="SAM" id="MobiDB-lite"/>
    </source>
</evidence>
<proteinExistence type="predicted"/>
<accession>A0AAW1T6W4</accession>
<keyword evidence="4" id="KW-1185">Reference proteome</keyword>
<feature type="coiled-coil region" evidence="1">
    <location>
        <begin position="168"/>
        <end position="195"/>
    </location>
</feature>
<evidence type="ECO:0000313" key="3">
    <source>
        <dbReference type="EMBL" id="KAK9864410.1"/>
    </source>
</evidence>
<comment type="caution">
    <text evidence="3">The sequence shown here is derived from an EMBL/GenBank/DDBJ whole genome shotgun (WGS) entry which is preliminary data.</text>
</comment>
<organism evidence="3 4">
    <name type="scientific">Apatococcus fuscideae</name>
    <dbReference type="NCBI Taxonomy" id="2026836"/>
    <lineage>
        <taxon>Eukaryota</taxon>
        <taxon>Viridiplantae</taxon>
        <taxon>Chlorophyta</taxon>
        <taxon>core chlorophytes</taxon>
        <taxon>Trebouxiophyceae</taxon>
        <taxon>Chlorellales</taxon>
        <taxon>Chlorellaceae</taxon>
        <taxon>Apatococcus</taxon>
    </lineage>
</organism>
<sequence>MATPRYSVHHQWSCYSFELSDSLNMSVEIASALAHFGLPYTVEQVSLRSCLDFTEVKDCTVLQEVQLAKDSLARCFCLCVDGQELEYHIEEEVPLEGQVFGNRQLLYQLADNLYHDIDIIAELIDNHSQASWLNSEKPVVRLMFDIIKKAIKIWDNGQGIPPSEGASLAQLMKSRDSSQRQAQEAKQDAKDMLSTLRQGGPSATLFLLRKFRISEHGFGLKAVAELLRGQGGLRVLSKCSNKRPMLFKKEHNSDGLTRSPCSSGSTGSSDSFTEVGLEDINTERMWDKSPATSPAGARQAKLTWAEDVTKGLLAQYQLYLNSPTAYAKRLLQLIYWQDATQQKLDWVEGLGAQHDKKRLRAMAAETRTILQQTYDYKGIDVDKKLTLQVEMRDEDGDHMITPPADAPESRALQGDSYVERLLRSAAACWPIGLEVPPKKGSQGGHLMLFVIITKEGQDVEKRGPEFPQGLQLLEAVAFMESRQFTRGIRLLDFLVGALDPPSNMQRQKANVLRNIRKDRLHGIALIPRTCETTLGKTGITISDHVIPQAEEMLKELGKEAREFLYAVGRESSPPFRLPESGGSREIVPAFCGSLQFQAPGLDLRGNEQQATGRHGLQTWKARIGGSLDLSLELRMDGLPVDLEGCDLQALRLESIHLDSGTSMQFIADTESQGVVHVHNAMLAQSITTGQLILDDLHLSGAGGSRLKLQEEQSIWVDSGAPAQLTTNVAALCPCDNGTAFSSEGLQLEVFDAFDNATSVQGHQNQARQIGVVAAVEWPDKAPQACSSQDLRIKLRVIPVASDASGTYQALRPGRSSAACSIPFSAVDCTACLLSSEEYKAAFPGEQYACPAATCLEDQDGRMQQLVAAADICLESLSPAWRRLEVLVQCLGPDHQVQSAICRLVEIEAIGPSSFPARLALSADAMLHTASLDEELDGAWMLLAPAKTAVESLRALFHNEGGSALTDRLQHPCQVVCSWEQRRPIMCPEGHAPSMQLPAIIMPAADQPAETLKLELYAKQGQAATHTISLQVQGVPKQLKQEKILLDPECVGSGLKAPALSNGNGKPQFEAQWDEEKAAFEIPAAATSVASQQLGNHSSVIARYRLEAPGLALQGAFSFGFSDELSQQEQRIEAHGIISAHEPQEIQLKKGEAAAKKHLKQCTARANSRLNALRLPALTSAANLVTRCDDLQAACSGLGRQRTEFLERLDAVEEAPIVDDVLDRLLRSCITLDRSWLTGYSEEMKQALLKLEQAAEPPEAEEVDLSEDNQETLHAVVQAARGCLTDEEVDNLTTAILVYLRYHWSAAIVTSSKAANQPDLDHAVVLAKRPAVLPAPFQTLSQSLGAVETPEGCLGPLSDFLTVQARQDQMFQLRSSLECFSQGALVFKTAQQVCLYLRQCALQETHARPCISLDRSCAALVGPSTQGLIIGGEMLDQLAGAEDDSGIIPTPDNQSRLVPQIIKSSDDDSLPSRLSRLESASAAVRVVPRALSRHPSALRNIT</sequence>
<gene>
    <name evidence="3" type="ORF">WJX84_000409</name>
</gene>
<dbReference type="EMBL" id="JALJOV010000358">
    <property type="protein sequence ID" value="KAK9864410.1"/>
    <property type="molecule type" value="Genomic_DNA"/>
</dbReference>
<feature type="region of interest" description="Disordered" evidence="2">
    <location>
        <begin position="250"/>
        <end position="274"/>
    </location>
</feature>